<dbReference type="OrthoDB" id="414945at2759"/>
<dbReference type="AlphaFoldDB" id="A0A5A7SQY5"/>
<name>A0A5A7SQY5_CUCMM</name>
<reference evidence="1 2" key="1">
    <citation type="submission" date="2019-08" db="EMBL/GenBank/DDBJ databases">
        <title>Draft genome sequences of two oriental melons (Cucumis melo L. var makuwa).</title>
        <authorList>
            <person name="Kwon S.-Y."/>
        </authorList>
    </citation>
    <scope>NUCLEOTIDE SEQUENCE [LARGE SCALE GENOMIC DNA]</scope>
    <source>
        <strain evidence="2">cv. SW 3</strain>
        <tissue evidence="1">Leaf</tissue>
    </source>
</reference>
<comment type="caution">
    <text evidence="1">The sequence shown here is derived from an EMBL/GenBank/DDBJ whole genome shotgun (WGS) entry which is preliminary data.</text>
</comment>
<dbReference type="EMBL" id="SSTE01020817">
    <property type="protein sequence ID" value="KAA0033602.1"/>
    <property type="molecule type" value="Genomic_DNA"/>
</dbReference>
<accession>A0A5A7SQY5</accession>
<organism evidence="1 2">
    <name type="scientific">Cucumis melo var. makuwa</name>
    <name type="common">Oriental melon</name>
    <dbReference type="NCBI Taxonomy" id="1194695"/>
    <lineage>
        <taxon>Eukaryota</taxon>
        <taxon>Viridiplantae</taxon>
        <taxon>Streptophyta</taxon>
        <taxon>Embryophyta</taxon>
        <taxon>Tracheophyta</taxon>
        <taxon>Spermatophyta</taxon>
        <taxon>Magnoliopsida</taxon>
        <taxon>eudicotyledons</taxon>
        <taxon>Gunneridae</taxon>
        <taxon>Pentapetalae</taxon>
        <taxon>rosids</taxon>
        <taxon>fabids</taxon>
        <taxon>Cucurbitales</taxon>
        <taxon>Cucurbitaceae</taxon>
        <taxon>Benincaseae</taxon>
        <taxon>Cucumis</taxon>
    </lineage>
</organism>
<dbReference type="STRING" id="1194695.A0A5A7SQY5"/>
<dbReference type="Proteomes" id="UP000321393">
    <property type="component" value="Unassembled WGS sequence"/>
</dbReference>
<gene>
    <name evidence="1" type="ORF">E6C27_scaffold239G00360</name>
</gene>
<dbReference type="PANTHER" id="PTHR11439:SF475">
    <property type="entry name" value="CYSTEINE-RICH RLK (RECEPTOR-LIKE PROTEIN KINASE) 8"/>
    <property type="match status" value="1"/>
</dbReference>
<protein>
    <submittedName>
        <fullName evidence="1">Mitochondrial protein</fullName>
    </submittedName>
</protein>
<dbReference type="PANTHER" id="PTHR11439">
    <property type="entry name" value="GAG-POL-RELATED RETROTRANSPOSON"/>
    <property type="match status" value="1"/>
</dbReference>
<proteinExistence type="predicted"/>
<sequence length="167" mass="19597">MKELGELKNFLGLEIEYSEKGLFLGQQKYVKDLLQKYGMSECKSISTPMEVEYRATTMATQENMWLKQLMKDLHQEINHATTLYCDNLSVVRLAENLVFHARTKHVEVYYHFIREKVLQEEIEMKPIKTEDQIADIFTKGLPTTKHAKFEQLGMIERSRIVSVEGEY</sequence>
<evidence type="ECO:0000313" key="1">
    <source>
        <dbReference type="EMBL" id="KAA0033602.1"/>
    </source>
</evidence>
<dbReference type="CDD" id="cd09272">
    <property type="entry name" value="RNase_HI_RT_Ty1"/>
    <property type="match status" value="1"/>
</dbReference>
<evidence type="ECO:0000313" key="2">
    <source>
        <dbReference type="Proteomes" id="UP000321393"/>
    </source>
</evidence>